<comment type="caution">
    <text evidence="1">The sequence shown here is derived from an EMBL/GenBank/DDBJ whole genome shotgun (WGS) entry which is preliminary data.</text>
</comment>
<keyword evidence="2" id="KW-1185">Reference proteome</keyword>
<reference evidence="1 2" key="1">
    <citation type="submission" date="2022-02" db="EMBL/GenBank/DDBJ databases">
        <title>Mesosutterella porci, a novel member of the family Sutterellaceae from pig feces.</title>
        <authorList>
            <person name="Wylensek D."/>
            <person name="Clavel T."/>
        </authorList>
    </citation>
    <scope>NUCLEOTIDE SEQUENCE [LARGE SCALE GENOMIC DNA]</scope>
    <source>
        <strain evidence="2">oilRF-744-wt-GAM-9</strain>
    </source>
</reference>
<dbReference type="Proteomes" id="UP001297600">
    <property type="component" value="Unassembled WGS sequence"/>
</dbReference>
<accession>A0ABS9MMN4</accession>
<sequence length="67" mass="7330">MTKTTTDSCSTIDRTNFIGIDLHSNNIFVCVLVNTIDPQSGQLGCRAIYKRKIPLEPGLQHVAEALA</sequence>
<dbReference type="EMBL" id="JAKNCT010000001">
    <property type="protein sequence ID" value="MCG5029881.1"/>
    <property type="molecule type" value="Genomic_DNA"/>
</dbReference>
<name>A0ABS9MMN4_9BURK</name>
<dbReference type="RefSeq" id="WP_237977538.1">
    <property type="nucleotide sequence ID" value="NZ_JAKNCT010000001.1"/>
</dbReference>
<evidence type="ECO:0000313" key="2">
    <source>
        <dbReference type="Proteomes" id="UP001297600"/>
    </source>
</evidence>
<evidence type="ECO:0008006" key="3">
    <source>
        <dbReference type="Google" id="ProtNLM"/>
    </source>
</evidence>
<protein>
    <recommendedName>
        <fullName evidence="3">IS110 family transposase</fullName>
    </recommendedName>
</protein>
<evidence type="ECO:0000313" key="1">
    <source>
        <dbReference type="EMBL" id="MCG5029881.1"/>
    </source>
</evidence>
<proteinExistence type="predicted"/>
<gene>
    <name evidence="1" type="ORF">MAF45_00210</name>
</gene>
<organism evidence="1 2">
    <name type="scientific">Mesosutterella porci</name>
    <dbReference type="NCBI Taxonomy" id="2915351"/>
    <lineage>
        <taxon>Bacteria</taxon>
        <taxon>Pseudomonadati</taxon>
        <taxon>Pseudomonadota</taxon>
        <taxon>Betaproteobacteria</taxon>
        <taxon>Burkholderiales</taxon>
        <taxon>Sutterellaceae</taxon>
        <taxon>Mesosutterella</taxon>
    </lineage>
</organism>